<organism evidence="2 3">
    <name type="scientific">Aureibaculum marinum</name>
    <dbReference type="NCBI Taxonomy" id="2487930"/>
    <lineage>
        <taxon>Bacteria</taxon>
        <taxon>Pseudomonadati</taxon>
        <taxon>Bacteroidota</taxon>
        <taxon>Flavobacteriia</taxon>
        <taxon>Flavobacteriales</taxon>
        <taxon>Flavobacteriaceae</taxon>
        <taxon>Aureibaculum</taxon>
    </lineage>
</organism>
<name>A0A3N4NIC1_9FLAO</name>
<evidence type="ECO:0008006" key="4">
    <source>
        <dbReference type="Google" id="ProtNLM"/>
    </source>
</evidence>
<keyword evidence="1" id="KW-0812">Transmembrane</keyword>
<dbReference type="RefSeq" id="WP_123898282.1">
    <property type="nucleotide sequence ID" value="NZ_RPFJ01000013.1"/>
</dbReference>
<keyword evidence="3" id="KW-1185">Reference proteome</keyword>
<evidence type="ECO:0000313" key="3">
    <source>
        <dbReference type="Proteomes" id="UP000270856"/>
    </source>
</evidence>
<feature type="transmembrane region" description="Helical" evidence="1">
    <location>
        <begin position="71"/>
        <end position="93"/>
    </location>
</feature>
<evidence type="ECO:0000256" key="1">
    <source>
        <dbReference type="SAM" id="Phobius"/>
    </source>
</evidence>
<keyword evidence="1" id="KW-0472">Membrane</keyword>
<comment type="caution">
    <text evidence="2">The sequence shown here is derived from an EMBL/GenBank/DDBJ whole genome shotgun (WGS) entry which is preliminary data.</text>
</comment>
<accession>A0A3N4NIC1</accession>
<proteinExistence type="predicted"/>
<feature type="transmembrane region" description="Helical" evidence="1">
    <location>
        <begin position="31"/>
        <end position="51"/>
    </location>
</feature>
<dbReference type="OrthoDB" id="1189820at2"/>
<sequence length="98" mass="10584">MTDTLISIISIFIGIIGANLLSILKKKYSLGFTGNVITGIFGSIFLVKFFGRLGFGPQFIMETGMVNISLFTINILVSLIGGAIGLFLAFLVIHKLNK</sequence>
<reference evidence="2 3" key="1">
    <citation type="submission" date="2018-11" db="EMBL/GenBank/DDBJ databases">
        <title>Aureibaculum marinum gen. nov., sp. nov., a member of the family Flavobacteriaceae isolated from the Bohai Sea.</title>
        <authorList>
            <person name="Ji X."/>
        </authorList>
    </citation>
    <scope>NUCLEOTIDE SEQUENCE [LARGE SCALE GENOMIC DNA]</scope>
    <source>
        <strain evidence="2 3">BH-SD17</strain>
    </source>
</reference>
<evidence type="ECO:0000313" key="2">
    <source>
        <dbReference type="EMBL" id="RPD96152.1"/>
    </source>
</evidence>
<protein>
    <recommendedName>
        <fullName evidence="4">GlsB/YeaQ/YmgE family stress response membrane protein</fullName>
    </recommendedName>
</protein>
<gene>
    <name evidence="2" type="ORF">EGM88_10710</name>
</gene>
<keyword evidence="1" id="KW-1133">Transmembrane helix</keyword>
<feature type="transmembrane region" description="Helical" evidence="1">
    <location>
        <begin position="6"/>
        <end position="24"/>
    </location>
</feature>
<dbReference type="Proteomes" id="UP000270856">
    <property type="component" value="Unassembled WGS sequence"/>
</dbReference>
<dbReference type="AlphaFoldDB" id="A0A3N4NIC1"/>
<dbReference type="EMBL" id="RPFJ01000013">
    <property type="protein sequence ID" value="RPD96152.1"/>
    <property type="molecule type" value="Genomic_DNA"/>
</dbReference>